<accession>A0A9W8LJY2</accession>
<dbReference type="InterPro" id="IPR012336">
    <property type="entry name" value="Thioredoxin-like_fold"/>
</dbReference>
<comment type="caution">
    <text evidence="4">The sequence shown here is derived from an EMBL/GenBank/DDBJ whole genome shotgun (WGS) entry which is preliminary data.</text>
</comment>
<dbReference type="OrthoDB" id="409136at2759"/>
<feature type="compositionally biased region" description="Polar residues" evidence="2">
    <location>
        <begin position="534"/>
        <end position="544"/>
    </location>
</feature>
<dbReference type="Proteomes" id="UP001140172">
    <property type="component" value="Unassembled WGS sequence"/>
</dbReference>
<dbReference type="GO" id="GO:0004791">
    <property type="term" value="F:thioredoxin-disulfide reductase (NADPH) activity"/>
    <property type="evidence" value="ECO:0007669"/>
    <property type="project" value="TreeGrafter"/>
</dbReference>
<keyword evidence="5" id="KW-1185">Reference proteome</keyword>
<feature type="coiled-coil region" evidence="1">
    <location>
        <begin position="564"/>
        <end position="640"/>
    </location>
</feature>
<organism evidence="4 5">
    <name type="scientific">Coemansia interrupta</name>
    <dbReference type="NCBI Taxonomy" id="1126814"/>
    <lineage>
        <taxon>Eukaryota</taxon>
        <taxon>Fungi</taxon>
        <taxon>Fungi incertae sedis</taxon>
        <taxon>Zoopagomycota</taxon>
        <taxon>Kickxellomycotina</taxon>
        <taxon>Kickxellomycetes</taxon>
        <taxon>Kickxellales</taxon>
        <taxon>Kickxellaceae</taxon>
        <taxon>Coemansia</taxon>
    </lineage>
</organism>
<dbReference type="Gene3D" id="3.40.30.10">
    <property type="entry name" value="Glutaredoxin"/>
    <property type="match status" value="1"/>
</dbReference>
<feature type="domain" description="Thioredoxin-like fold" evidence="3">
    <location>
        <begin position="167"/>
        <end position="255"/>
    </location>
</feature>
<feature type="compositionally biased region" description="Polar residues" evidence="2">
    <location>
        <begin position="677"/>
        <end position="686"/>
    </location>
</feature>
<dbReference type="GO" id="GO:0031397">
    <property type="term" value="P:negative regulation of protein ubiquitination"/>
    <property type="evidence" value="ECO:0007669"/>
    <property type="project" value="TreeGrafter"/>
</dbReference>
<sequence>MGGSRDGRSSFNSLSETIKEEVFPFMPESEPEPRSRGTRSMSMVRGHIALSASSRTSLTHRLSQSIHQVVGPRNSTSPTLPIATRPRFHSTAWSTRSYVSHRQTSSVNLDTYDEGSAELTIRLSMDASQSRSYRMLLEGDSVISDLCVLEDEHQRTISAVQAGFGRKLIGLYFAATWSADCDEFTPVLQGLSSANRDDLVIVHVSVDNHPADMARLMAGSGWLSVPWTDRKLRQDLIERMGVSIAELPKLVIIDGTTHHIVSASGRLDVEKRPLTCVREWKKNRAGLSWWNKSKTWITKVLAVLLLWYVLVFFYSRAVAPVAVASSNSSSGITKPQMRATDRITSQPIATAHSRKQMPSVTSRAARAPPNTSTFNAGTAVKSERPTSRILRRHRSDEPARSRSPIRQADRSSQQQQQQQHTPVRVFGASKNAAAAQPIVMSGRQQSESAIGRGMRAPSAIKTTPVSSSQRTTQPSIQKTPSGLGSMRGNGPRAPSAESTSSSTTPAGNSSRRGIRAAVDSSPKTSRRPPPSPSIATTSNRTRLGSSLIPRPSERADSEPSAEARRRLYEENRELKNSLEVERSTNNEFLVQIKEMAAAFEALNAELEEIKGEKEIVHERVSELEQQLDNQRVVNGELQKKLYATESLLVAQYNSDSEGATEGDQSAQKVSAKRGKSASRNASSSIRPSKRDKELHIDSDPNAQIKRMQTGFANVLSVMLPNISKSPMDDETKSCIRNIETFMNTPSSVDKAATTRNHTQGSSAYQQNIGPDDSQLTSDLPSSKRTPQHRRVVEDERVKRRRSSVIFADFIAKSGRPRRLLVDDDSSSDEDRGGGQSGEAKVYEDCARCKQLTDSMLLLQVDNDYYRQANTKLRENVTDVVSKHNALVQLFEKERLRRREIRAQALTEATRAAANDRAMLEARQRAQLEAAASGEDAELSLQFDRAVCIGS</sequence>
<evidence type="ECO:0000256" key="1">
    <source>
        <dbReference type="SAM" id="Coils"/>
    </source>
</evidence>
<feature type="compositionally biased region" description="Basic and acidic residues" evidence="2">
    <location>
        <begin position="688"/>
        <end position="698"/>
    </location>
</feature>
<evidence type="ECO:0000313" key="5">
    <source>
        <dbReference type="Proteomes" id="UP001140172"/>
    </source>
</evidence>
<feature type="region of interest" description="Disordered" evidence="2">
    <location>
        <begin position="746"/>
        <end position="797"/>
    </location>
</feature>
<dbReference type="Pfam" id="PF13905">
    <property type="entry name" value="Thioredoxin_8"/>
    <property type="match status" value="1"/>
</dbReference>
<dbReference type="AlphaFoldDB" id="A0A9W8LJY2"/>
<feature type="compositionally biased region" description="Polar residues" evidence="2">
    <location>
        <begin position="655"/>
        <end position="668"/>
    </location>
</feature>
<feature type="region of interest" description="Disordered" evidence="2">
    <location>
        <begin position="655"/>
        <end position="701"/>
    </location>
</feature>
<protein>
    <recommendedName>
        <fullName evidence="3">Thioredoxin-like fold domain-containing protein</fullName>
    </recommendedName>
</protein>
<feature type="compositionally biased region" description="Basic and acidic residues" evidence="2">
    <location>
        <begin position="551"/>
        <end position="564"/>
    </location>
</feature>
<evidence type="ECO:0000313" key="4">
    <source>
        <dbReference type="EMBL" id="KAJ2782220.1"/>
    </source>
</evidence>
<dbReference type="PANTHER" id="PTHR46472:SF1">
    <property type="entry name" value="NUCLEOREDOXIN"/>
    <property type="match status" value="1"/>
</dbReference>
<feature type="region of interest" description="Disordered" evidence="2">
    <location>
        <begin position="1"/>
        <end position="40"/>
    </location>
</feature>
<evidence type="ECO:0000256" key="2">
    <source>
        <dbReference type="SAM" id="MobiDB-lite"/>
    </source>
</evidence>
<proteinExistence type="predicted"/>
<feature type="region of interest" description="Disordered" evidence="2">
    <location>
        <begin position="819"/>
        <end position="839"/>
    </location>
</feature>
<dbReference type="EMBL" id="JANBUM010000182">
    <property type="protein sequence ID" value="KAJ2782220.1"/>
    <property type="molecule type" value="Genomic_DNA"/>
</dbReference>
<name>A0A9W8LJY2_9FUNG</name>
<dbReference type="PANTHER" id="PTHR46472">
    <property type="entry name" value="NUCLEOREDOXIN"/>
    <property type="match status" value="1"/>
</dbReference>
<dbReference type="InterPro" id="IPR036249">
    <property type="entry name" value="Thioredoxin-like_sf"/>
</dbReference>
<reference evidence="4" key="1">
    <citation type="submission" date="2022-07" db="EMBL/GenBank/DDBJ databases">
        <title>Phylogenomic reconstructions and comparative analyses of Kickxellomycotina fungi.</title>
        <authorList>
            <person name="Reynolds N.K."/>
            <person name="Stajich J.E."/>
            <person name="Barry K."/>
            <person name="Grigoriev I.V."/>
            <person name="Crous P."/>
            <person name="Smith M.E."/>
        </authorList>
    </citation>
    <scope>NUCLEOTIDE SEQUENCE</scope>
    <source>
        <strain evidence="4">BCRC 34489</strain>
    </source>
</reference>
<keyword evidence="1" id="KW-0175">Coiled coil</keyword>
<feature type="compositionally biased region" description="Polar residues" evidence="2">
    <location>
        <begin position="746"/>
        <end position="784"/>
    </location>
</feature>
<feature type="region of interest" description="Disordered" evidence="2">
    <location>
        <begin position="325"/>
        <end position="564"/>
    </location>
</feature>
<gene>
    <name evidence="4" type="ORF">GGI15_002970</name>
</gene>
<dbReference type="SUPFAM" id="SSF52833">
    <property type="entry name" value="Thioredoxin-like"/>
    <property type="match status" value="1"/>
</dbReference>
<feature type="compositionally biased region" description="Low complexity" evidence="2">
    <location>
        <begin position="491"/>
        <end position="506"/>
    </location>
</feature>
<evidence type="ECO:0000259" key="3">
    <source>
        <dbReference type="Pfam" id="PF13905"/>
    </source>
</evidence>
<dbReference type="GO" id="GO:0005634">
    <property type="term" value="C:nucleus"/>
    <property type="evidence" value="ECO:0007669"/>
    <property type="project" value="TreeGrafter"/>
</dbReference>
<feature type="compositionally biased region" description="Polar residues" evidence="2">
    <location>
        <begin position="460"/>
        <end position="482"/>
    </location>
</feature>